<dbReference type="PRINTS" id="PR00237">
    <property type="entry name" value="GPCRRHODOPSN"/>
</dbReference>
<keyword evidence="2" id="KW-1003">Cell membrane</keyword>
<feature type="domain" description="G-protein coupled receptors family 1 profile" evidence="10">
    <location>
        <begin position="35"/>
        <end position="291"/>
    </location>
</feature>
<keyword evidence="4 9" id="KW-1133">Transmembrane helix</keyword>
<name>A0A1S3HCL5_LINAN</name>
<dbReference type="InterPro" id="IPR017452">
    <property type="entry name" value="GPCR_Rhodpsn_7TM"/>
</dbReference>
<dbReference type="RefSeq" id="XP_013383758.1">
    <property type="nucleotide sequence ID" value="XM_013528304.1"/>
</dbReference>
<proteinExistence type="predicted"/>
<evidence type="ECO:0000256" key="5">
    <source>
        <dbReference type="ARBA" id="ARBA00023040"/>
    </source>
</evidence>
<dbReference type="PANTHER" id="PTHR24228:SF59">
    <property type="entry name" value="NEUROPEPTIDE RECEPTOR 15"/>
    <property type="match status" value="1"/>
</dbReference>
<dbReference type="PANTHER" id="PTHR24228">
    <property type="entry name" value="B2 BRADYKININ RECEPTOR/ANGIOTENSIN II RECEPTOR"/>
    <property type="match status" value="1"/>
</dbReference>
<evidence type="ECO:0000256" key="2">
    <source>
        <dbReference type="ARBA" id="ARBA00022475"/>
    </source>
</evidence>
<reference evidence="12" key="1">
    <citation type="submission" date="2025-08" db="UniProtKB">
        <authorList>
            <consortium name="RefSeq"/>
        </authorList>
    </citation>
    <scope>IDENTIFICATION</scope>
    <source>
        <tissue evidence="12">Gonads</tissue>
    </source>
</reference>
<accession>A0A1S3HCL5</accession>
<dbReference type="AlphaFoldDB" id="A0A1S3HCL5"/>
<sequence>MYNSSDGSAAHGLTVGWRVTGATFGILSFVNGFLGNILILGVLVKDKVINVKGKASLISLSVCGLCFTLFLLVAIIDTYVNDRWQYGEVLCHVFTFINLCLFGCSMLQQAFIALQRYTCVIFNNKKLIECPKLLTMNIALCWVIPPLSMIPSMYEEFKEYHIDSLGTDCIFLSDTEDFQKILSFILFIVIPSITIYACYIRIFMVIKKSGNSVVPHDPYAVHVAPPQSAFIQNREIKLCRMFCVMCAITILGYAPFAFLRALDLAFVVDRGIYVICTALYNIALTSNALIYCLMNKNFSQALRRFWCGSPGTTSNGVTNTN</sequence>
<evidence type="ECO:0000313" key="12">
    <source>
        <dbReference type="RefSeq" id="XP_013383758.1"/>
    </source>
</evidence>
<protein>
    <submittedName>
        <fullName evidence="12">Neuropeptide Y receptor type 2-like</fullName>
    </submittedName>
</protein>
<dbReference type="PROSITE" id="PS50262">
    <property type="entry name" value="G_PROTEIN_RECEP_F1_2"/>
    <property type="match status" value="1"/>
</dbReference>
<dbReference type="KEGG" id="lak:106154066"/>
<evidence type="ECO:0000256" key="6">
    <source>
        <dbReference type="ARBA" id="ARBA00023136"/>
    </source>
</evidence>
<dbReference type="OrthoDB" id="10044919at2759"/>
<keyword evidence="5" id="KW-0297">G-protein coupled receptor</keyword>
<feature type="transmembrane region" description="Helical" evidence="9">
    <location>
        <begin position="96"/>
        <end position="114"/>
    </location>
</feature>
<feature type="transmembrane region" description="Helical" evidence="9">
    <location>
        <begin position="271"/>
        <end position="294"/>
    </location>
</feature>
<dbReference type="CDD" id="cd00637">
    <property type="entry name" value="7tm_classA_rhodopsin-like"/>
    <property type="match status" value="1"/>
</dbReference>
<evidence type="ECO:0000256" key="7">
    <source>
        <dbReference type="ARBA" id="ARBA00023170"/>
    </source>
</evidence>
<feature type="transmembrane region" description="Helical" evidence="9">
    <location>
        <begin position="238"/>
        <end position="259"/>
    </location>
</feature>
<keyword evidence="7" id="KW-0675">Receptor</keyword>
<evidence type="ECO:0000259" key="10">
    <source>
        <dbReference type="PROSITE" id="PS50262"/>
    </source>
</evidence>
<evidence type="ECO:0000313" key="11">
    <source>
        <dbReference type="Proteomes" id="UP000085678"/>
    </source>
</evidence>
<gene>
    <name evidence="12" type="primary">LOC106154066</name>
</gene>
<evidence type="ECO:0000256" key="9">
    <source>
        <dbReference type="SAM" id="Phobius"/>
    </source>
</evidence>
<dbReference type="GO" id="GO:0004930">
    <property type="term" value="F:G protein-coupled receptor activity"/>
    <property type="evidence" value="ECO:0007669"/>
    <property type="project" value="UniProtKB-KW"/>
</dbReference>
<keyword evidence="3 9" id="KW-0812">Transmembrane</keyword>
<dbReference type="InParanoid" id="A0A1S3HCL5"/>
<feature type="transmembrane region" description="Helical" evidence="9">
    <location>
        <begin position="20"/>
        <end position="43"/>
    </location>
</feature>
<keyword evidence="8" id="KW-0807">Transducer</keyword>
<feature type="transmembrane region" description="Helical" evidence="9">
    <location>
        <begin position="134"/>
        <end position="154"/>
    </location>
</feature>
<dbReference type="SUPFAM" id="SSF81321">
    <property type="entry name" value="Family A G protein-coupled receptor-like"/>
    <property type="match status" value="1"/>
</dbReference>
<evidence type="ECO:0000256" key="3">
    <source>
        <dbReference type="ARBA" id="ARBA00022692"/>
    </source>
</evidence>
<dbReference type="GO" id="GO:0005886">
    <property type="term" value="C:plasma membrane"/>
    <property type="evidence" value="ECO:0007669"/>
    <property type="project" value="UniProtKB-SubCell"/>
</dbReference>
<organism evidence="11 12">
    <name type="scientific">Lingula anatina</name>
    <name type="common">Brachiopod</name>
    <name type="synonym">Lingula unguis</name>
    <dbReference type="NCBI Taxonomy" id="7574"/>
    <lineage>
        <taxon>Eukaryota</taxon>
        <taxon>Metazoa</taxon>
        <taxon>Spiralia</taxon>
        <taxon>Lophotrochozoa</taxon>
        <taxon>Brachiopoda</taxon>
        <taxon>Linguliformea</taxon>
        <taxon>Lingulata</taxon>
        <taxon>Lingulida</taxon>
        <taxon>Linguloidea</taxon>
        <taxon>Lingulidae</taxon>
        <taxon>Lingula</taxon>
    </lineage>
</organism>
<evidence type="ECO:0000256" key="1">
    <source>
        <dbReference type="ARBA" id="ARBA00004651"/>
    </source>
</evidence>
<feature type="transmembrane region" description="Helical" evidence="9">
    <location>
        <begin position="55"/>
        <end position="76"/>
    </location>
</feature>
<dbReference type="GeneID" id="106154066"/>
<keyword evidence="11" id="KW-1185">Reference proteome</keyword>
<evidence type="ECO:0000256" key="8">
    <source>
        <dbReference type="ARBA" id="ARBA00023224"/>
    </source>
</evidence>
<dbReference type="Proteomes" id="UP000085678">
    <property type="component" value="Unplaced"/>
</dbReference>
<comment type="subcellular location">
    <subcellularLocation>
        <location evidence="1">Cell membrane</location>
        <topology evidence="1">Multi-pass membrane protein</topology>
    </subcellularLocation>
</comment>
<dbReference type="Pfam" id="PF00001">
    <property type="entry name" value="7tm_1"/>
    <property type="match status" value="1"/>
</dbReference>
<keyword evidence="6 9" id="KW-0472">Membrane</keyword>
<dbReference type="InterPro" id="IPR000276">
    <property type="entry name" value="GPCR_Rhodpsn"/>
</dbReference>
<evidence type="ECO:0000256" key="4">
    <source>
        <dbReference type="ARBA" id="ARBA00022989"/>
    </source>
</evidence>
<dbReference type="Gene3D" id="1.20.1070.10">
    <property type="entry name" value="Rhodopsin 7-helix transmembrane proteins"/>
    <property type="match status" value="1"/>
</dbReference>
<feature type="transmembrane region" description="Helical" evidence="9">
    <location>
        <begin position="181"/>
        <end position="199"/>
    </location>
</feature>